<dbReference type="EMBL" id="CAJNDS010002850">
    <property type="protein sequence ID" value="CAE7619032.1"/>
    <property type="molecule type" value="Genomic_DNA"/>
</dbReference>
<feature type="domain" description="Helicase C-terminal" evidence="1">
    <location>
        <begin position="4"/>
        <end position="83"/>
    </location>
</feature>
<sequence>MPPKRCLVLVKESAMAEALAHIVSLDLCVAGCQQAAVAVSGRGRMPSQRRRDVLHQFRNGAHAVLVSTDCNDLPECQLLIHLDESRTKQLGLSMAPYPEPFD</sequence>
<name>A0A812VBI2_9DINO</name>
<evidence type="ECO:0000313" key="2">
    <source>
        <dbReference type="EMBL" id="CAE7619032.1"/>
    </source>
</evidence>
<gene>
    <name evidence="2" type="primary">dcl1</name>
    <name evidence="2" type="ORF">SNAT2548_LOCUS35183</name>
</gene>
<dbReference type="Proteomes" id="UP000604046">
    <property type="component" value="Unassembled WGS sequence"/>
</dbReference>
<organism evidence="2 3">
    <name type="scientific">Symbiodinium natans</name>
    <dbReference type="NCBI Taxonomy" id="878477"/>
    <lineage>
        <taxon>Eukaryota</taxon>
        <taxon>Sar</taxon>
        <taxon>Alveolata</taxon>
        <taxon>Dinophyceae</taxon>
        <taxon>Suessiales</taxon>
        <taxon>Symbiodiniaceae</taxon>
        <taxon>Symbiodinium</taxon>
    </lineage>
</organism>
<dbReference type="OrthoDB" id="437483at2759"/>
<reference evidence="2" key="1">
    <citation type="submission" date="2021-02" db="EMBL/GenBank/DDBJ databases">
        <authorList>
            <person name="Dougan E. K."/>
            <person name="Rhodes N."/>
            <person name="Thang M."/>
            <person name="Chan C."/>
        </authorList>
    </citation>
    <scope>NUCLEOTIDE SEQUENCE</scope>
</reference>
<accession>A0A812VBI2</accession>
<comment type="caution">
    <text evidence="2">The sequence shown here is derived from an EMBL/GenBank/DDBJ whole genome shotgun (WGS) entry which is preliminary data.</text>
</comment>
<evidence type="ECO:0000313" key="3">
    <source>
        <dbReference type="Proteomes" id="UP000604046"/>
    </source>
</evidence>
<dbReference type="AlphaFoldDB" id="A0A812VBI2"/>
<evidence type="ECO:0000259" key="1">
    <source>
        <dbReference type="Pfam" id="PF00271"/>
    </source>
</evidence>
<protein>
    <submittedName>
        <fullName evidence="2">Dcl1 protein</fullName>
    </submittedName>
</protein>
<dbReference type="InterPro" id="IPR027417">
    <property type="entry name" value="P-loop_NTPase"/>
</dbReference>
<dbReference type="SUPFAM" id="SSF52540">
    <property type="entry name" value="P-loop containing nucleoside triphosphate hydrolases"/>
    <property type="match status" value="1"/>
</dbReference>
<dbReference type="Gene3D" id="3.40.50.300">
    <property type="entry name" value="P-loop containing nucleotide triphosphate hydrolases"/>
    <property type="match status" value="1"/>
</dbReference>
<keyword evidence="3" id="KW-1185">Reference proteome</keyword>
<dbReference type="InterPro" id="IPR001650">
    <property type="entry name" value="Helicase_C-like"/>
</dbReference>
<dbReference type="Pfam" id="PF00271">
    <property type="entry name" value="Helicase_C"/>
    <property type="match status" value="1"/>
</dbReference>
<proteinExistence type="predicted"/>